<keyword evidence="3" id="KW-0645">Protease</keyword>
<keyword evidence="1" id="KW-1133">Transmembrane helix</keyword>
<feature type="transmembrane region" description="Helical" evidence="1">
    <location>
        <begin position="12"/>
        <end position="37"/>
    </location>
</feature>
<protein>
    <submittedName>
        <fullName evidence="3">CPBP family intramembrane metalloprotease</fullName>
    </submittedName>
</protein>
<evidence type="ECO:0000256" key="1">
    <source>
        <dbReference type="SAM" id="Phobius"/>
    </source>
</evidence>
<evidence type="ECO:0000313" key="4">
    <source>
        <dbReference type="Proteomes" id="UP001165367"/>
    </source>
</evidence>
<gene>
    <name evidence="3" type="ORF">LZZ85_25115</name>
</gene>
<reference evidence="3" key="1">
    <citation type="submission" date="2022-01" db="EMBL/GenBank/DDBJ databases">
        <authorList>
            <person name="Jo J.-H."/>
            <person name="Im W.-T."/>
        </authorList>
    </citation>
    <scope>NUCLEOTIDE SEQUENCE</scope>
    <source>
        <strain evidence="3">NA20</strain>
    </source>
</reference>
<name>A0ABS9KZ37_9BACT</name>
<feature type="transmembrane region" description="Helical" evidence="1">
    <location>
        <begin position="63"/>
        <end position="84"/>
    </location>
</feature>
<feature type="transmembrane region" description="Helical" evidence="1">
    <location>
        <begin position="244"/>
        <end position="262"/>
    </location>
</feature>
<feature type="transmembrane region" description="Helical" evidence="1">
    <location>
        <begin position="192"/>
        <end position="210"/>
    </location>
</feature>
<sequence length="303" mass="33500">MYDNDSKGISYTAGFFILIAFVLGGSIFAAMIAQPIWTNMTGKSLEALAQGDFTAADGTALKIMQVINALGAFMLPTLVTAHMLNRRPLKLIGFENRGMDAKQFGLVILIMATGLLFSNSLSYFTQLIPLPPSTKAYFDALENRYSGQVATLITAKSVGEYLVAVLVMALFPALGEEVLFRGGLQNFLTRGTRNPWASIIIVSIIFSLMHSSFYGFFSRVGLGIVLGAIYYYSGTIWWSIIAHFLYNAFLVTMLHVYAMRGAPLKEMLSEKTDSYWGVFALIPLVILFIIFKDSTAKSRRRHA</sequence>
<dbReference type="InterPro" id="IPR003675">
    <property type="entry name" value="Rce1/LyrA-like_dom"/>
</dbReference>
<dbReference type="EMBL" id="JAKLTR010000023">
    <property type="protein sequence ID" value="MCG2617605.1"/>
    <property type="molecule type" value="Genomic_DNA"/>
</dbReference>
<dbReference type="Proteomes" id="UP001165367">
    <property type="component" value="Unassembled WGS sequence"/>
</dbReference>
<organism evidence="3 4">
    <name type="scientific">Terrimonas ginsenosidimutans</name>
    <dbReference type="NCBI Taxonomy" id="2908004"/>
    <lineage>
        <taxon>Bacteria</taxon>
        <taxon>Pseudomonadati</taxon>
        <taxon>Bacteroidota</taxon>
        <taxon>Chitinophagia</taxon>
        <taxon>Chitinophagales</taxon>
        <taxon>Chitinophagaceae</taxon>
        <taxon>Terrimonas</taxon>
    </lineage>
</organism>
<proteinExistence type="predicted"/>
<evidence type="ECO:0000313" key="3">
    <source>
        <dbReference type="EMBL" id="MCG2617605.1"/>
    </source>
</evidence>
<dbReference type="PANTHER" id="PTHR43592">
    <property type="entry name" value="CAAX AMINO TERMINAL PROTEASE"/>
    <property type="match status" value="1"/>
</dbReference>
<dbReference type="PANTHER" id="PTHR43592:SF15">
    <property type="entry name" value="CAAX AMINO TERMINAL PROTEASE FAMILY PROTEIN"/>
    <property type="match status" value="1"/>
</dbReference>
<keyword evidence="1" id="KW-0472">Membrane</keyword>
<dbReference type="Pfam" id="PF02517">
    <property type="entry name" value="Rce1-like"/>
    <property type="match status" value="1"/>
</dbReference>
<keyword evidence="1" id="KW-0812">Transmembrane</keyword>
<keyword evidence="4" id="KW-1185">Reference proteome</keyword>
<feature type="domain" description="CAAX prenyl protease 2/Lysostaphin resistance protein A-like" evidence="2">
    <location>
        <begin position="161"/>
        <end position="249"/>
    </location>
</feature>
<comment type="caution">
    <text evidence="3">The sequence shown here is derived from an EMBL/GenBank/DDBJ whole genome shotgun (WGS) entry which is preliminary data.</text>
</comment>
<feature type="transmembrane region" description="Helical" evidence="1">
    <location>
        <begin position="274"/>
        <end position="291"/>
    </location>
</feature>
<evidence type="ECO:0000259" key="2">
    <source>
        <dbReference type="Pfam" id="PF02517"/>
    </source>
</evidence>
<dbReference type="RefSeq" id="WP_237876395.1">
    <property type="nucleotide sequence ID" value="NZ_JAKLTR010000023.1"/>
</dbReference>
<keyword evidence="3" id="KW-0482">Metalloprotease</keyword>
<keyword evidence="3" id="KW-0378">Hydrolase</keyword>
<feature type="transmembrane region" description="Helical" evidence="1">
    <location>
        <begin position="104"/>
        <end position="124"/>
    </location>
</feature>
<accession>A0ABS9KZ37</accession>
<dbReference type="GO" id="GO:0008237">
    <property type="term" value="F:metallopeptidase activity"/>
    <property type="evidence" value="ECO:0007669"/>
    <property type="project" value="UniProtKB-KW"/>
</dbReference>